<reference evidence="3" key="1">
    <citation type="journal article" date="2019" name="Int. J. Syst. Evol. Microbiol.">
        <title>The Global Catalogue of Microorganisms (GCM) 10K type strain sequencing project: providing services to taxonomists for standard genome sequencing and annotation.</title>
        <authorList>
            <consortium name="The Broad Institute Genomics Platform"/>
            <consortium name="The Broad Institute Genome Sequencing Center for Infectious Disease"/>
            <person name="Wu L."/>
            <person name="Ma J."/>
        </authorList>
    </citation>
    <scope>NUCLEOTIDE SEQUENCE [LARGE SCALE GENOMIC DNA]</scope>
    <source>
        <strain evidence="3">JCM 30331</strain>
    </source>
</reference>
<sequence length="173" mass="19456">MNPGTTPELLASLLEVRDTVSDYVRGLSVAQFTAGTDQRWSPAHHLDHLERSNAPVAAGLGLRERLPLAPREQPKRSFEQVQAAYRARLAGGARASGRFLPEPTNDMGTQLQRYRGTLEALHGQVQGWPDHELDARSMPHPVLDMLTVREMLYFTIEHNLHHLRGMQARLEHS</sequence>
<accession>A0ABQ2EUT8</accession>
<protein>
    <recommendedName>
        <fullName evidence="1">DinB-like domain-containing protein</fullName>
    </recommendedName>
</protein>
<evidence type="ECO:0000313" key="2">
    <source>
        <dbReference type="EMBL" id="GGK25937.1"/>
    </source>
</evidence>
<comment type="caution">
    <text evidence="2">The sequence shown here is derived from an EMBL/GenBank/DDBJ whole genome shotgun (WGS) entry which is preliminary data.</text>
</comment>
<dbReference type="Gene3D" id="1.20.120.450">
    <property type="entry name" value="dinb family like domain"/>
    <property type="match status" value="1"/>
</dbReference>
<dbReference type="EMBL" id="BMPP01000007">
    <property type="protein sequence ID" value="GGK25937.1"/>
    <property type="molecule type" value="Genomic_DNA"/>
</dbReference>
<organism evidence="2 3">
    <name type="scientific">Deinococcus malanensis</name>
    <dbReference type="NCBI Taxonomy" id="1706855"/>
    <lineage>
        <taxon>Bacteria</taxon>
        <taxon>Thermotogati</taxon>
        <taxon>Deinococcota</taxon>
        <taxon>Deinococci</taxon>
        <taxon>Deinococcales</taxon>
        <taxon>Deinococcaceae</taxon>
        <taxon>Deinococcus</taxon>
    </lineage>
</organism>
<dbReference type="InterPro" id="IPR034660">
    <property type="entry name" value="DinB/YfiT-like"/>
</dbReference>
<dbReference type="RefSeq" id="WP_189007486.1">
    <property type="nucleotide sequence ID" value="NZ_BMPP01000007.1"/>
</dbReference>
<evidence type="ECO:0000259" key="1">
    <source>
        <dbReference type="Pfam" id="PF12867"/>
    </source>
</evidence>
<dbReference type="InterPro" id="IPR024775">
    <property type="entry name" value="DinB-like"/>
</dbReference>
<dbReference type="Pfam" id="PF12867">
    <property type="entry name" value="DinB_2"/>
    <property type="match status" value="1"/>
</dbReference>
<dbReference type="Proteomes" id="UP000647587">
    <property type="component" value="Unassembled WGS sequence"/>
</dbReference>
<evidence type="ECO:0000313" key="3">
    <source>
        <dbReference type="Proteomes" id="UP000647587"/>
    </source>
</evidence>
<dbReference type="SUPFAM" id="SSF109854">
    <property type="entry name" value="DinB/YfiT-like putative metalloenzymes"/>
    <property type="match status" value="1"/>
</dbReference>
<proteinExistence type="predicted"/>
<gene>
    <name evidence="2" type="ORF">GCM10008955_19610</name>
</gene>
<keyword evidence="3" id="KW-1185">Reference proteome</keyword>
<feature type="domain" description="DinB-like" evidence="1">
    <location>
        <begin position="14"/>
        <end position="164"/>
    </location>
</feature>
<name>A0ABQ2EUT8_9DEIO</name>